<dbReference type="GO" id="GO:0005829">
    <property type="term" value="C:cytosol"/>
    <property type="evidence" value="ECO:0007669"/>
    <property type="project" value="TreeGrafter"/>
</dbReference>
<dbReference type="GO" id="GO:0044781">
    <property type="term" value="P:bacterial-type flagellum organization"/>
    <property type="evidence" value="ECO:0007669"/>
    <property type="project" value="UniProtKB-KW"/>
</dbReference>
<dbReference type="KEGG" id="anr:Ana3638_15840"/>
<accession>A0A6P1TNN4</accession>
<dbReference type="RefSeq" id="WP_161838898.1">
    <property type="nucleotide sequence ID" value="NZ_CP048000.1"/>
</dbReference>
<feature type="domain" description="Flagellar assembly protein FliH/Type III secretion system HrpE" evidence="8">
    <location>
        <begin position="147"/>
        <end position="262"/>
    </location>
</feature>
<dbReference type="EMBL" id="CP048000">
    <property type="protein sequence ID" value="QHQ62073.1"/>
    <property type="molecule type" value="Genomic_DNA"/>
</dbReference>
<organism evidence="9 10">
    <name type="scientific">Anaerocolumna sedimenticola</name>
    <dbReference type="NCBI Taxonomy" id="2696063"/>
    <lineage>
        <taxon>Bacteria</taxon>
        <taxon>Bacillati</taxon>
        <taxon>Bacillota</taxon>
        <taxon>Clostridia</taxon>
        <taxon>Lachnospirales</taxon>
        <taxon>Lachnospiraceae</taxon>
        <taxon>Anaerocolumna</taxon>
    </lineage>
</organism>
<dbReference type="Pfam" id="PF02108">
    <property type="entry name" value="FliH"/>
    <property type="match status" value="1"/>
</dbReference>
<dbReference type="AlphaFoldDB" id="A0A6P1TNN4"/>
<evidence type="ECO:0000256" key="2">
    <source>
        <dbReference type="ARBA" id="ARBA00006602"/>
    </source>
</evidence>
<proteinExistence type="inferred from homology"/>
<keyword evidence="5" id="KW-0653">Protein transport</keyword>
<evidence type="ECO:0000259" key="8">
    <source>
        <dbReference type="Pfam" id="PF02108"/>
    </source>
</evidence>
<evidence type="ECO:0000256" key="1">
    <source>
        <dbReference type="ARBA" id="ARBA00003041"/>
    </source>
</evidence>
<protein>
    <recommendedName>
        <fullName evidence="8">Flagellar assembly protein FliH/Type III secretion system HrpE domain-containing protein</fullName>
    </recommendedName>
</protein>
<dbReference type="Proteomes" id="UP000464314">
    <property type="component" value="Chromosome"/>
</dbReference>
<reference evidence="9 10" key="1">
    <citation type="submission" date="2020-01" db="EMBL/GenBank/DDBJ databases">
        <title>Genome analysis of Anaerocolumna sp. CBA3638.</title>
        <authorList>
            <person name="Kim J."/>
            <person name="Roh S.W."/>
        </authorList>
    </citation>
    <scope>NUCLEOTIDE SEQUENCE [LARGE SCALE GENOMIC DNA]</scope>
    <source>
        <strain evidence="9 10">CBA3638</strain>
    </source>
</reference>
<keyword evidence="4" id="KW-1005">Bacterial flagellum biogenesis</keyword>
<evidence type="ECO:0000256" key="7">
    <source>
        <dbReference type="SAM" id="Coils"/>
    </source>
</evidence>
<evidence type="ECO:0000256" key="6">
    <source>
        <dbReference type="ARBA" id="ARBA00023225"/>
    </source>
</evidence>
<comment type="function">
    <text evidence="1">Needed for flagellar regrowth and assembly.</text>
</comment>
<feature type="coiled-coil region" evidence="7">
    <location>
        <begin position="80"/>
        <end position="145"/>
    </location>
</feature>
<name>A0A6P1TNN4_9FIRM</name>
<keyword evidence="7" id="KW-0175">Coiled coil</keyword>
<gene>
    <name evidence="9" type="ORF">Ana3638_15840</name>
</gene>
<keyword evidence="6" id="KW-1006">Bacterial flagellum protein export</keyword>
<dbReference type="InterPro" id="IPR018035">
    <property type="entry name" value="Flagellar_FliH/T3SS_HrpE"/>
</dbReference>
<dbReference type="PANTHER" id="PTHR34982">
    <property type="entry name" value="YOP PROTEINS TRANSLOCATION PROTEIN L"/>
    <property type="match status" value="1"/>
</dbReference>
<evidence type="ECO:0000256" key="5">
    <source>
        <dbReference type="ARBA" id="ARBA00022927"/>
    </source>
</evidence>
<keyword evidence="3" id="KW-0813">Transport</keyword>
<evidence type="ECO:0000313" key="10">
    <source>
        <dbReference type="Proteomes" id="UP000464314"/>
    </source>
</evidence>
<dbReference type="GO" id="GO:0015031">
    <property type="term" value="P:protein transport"/>
    <property type="evidence" value="ECO:0007669"/>
    <property type="project" value="UniProtKB-KW"/>
</dbReference>
<keyword evidence="10" id="KW-1185">Reference proteome</keyword>
<sequence>MSNIIKSRFIYVNGENKKVIDSNERSEQFRLINLTKQFNTDSAWEETAAVKEEESAIFTEGIKATVIDTVSQEEEEEVWNQKREEILNEAKEQAEQILKSAELEAKRTSELLYEEARNKGYQDGLDKGMSEIRQKEIELEQLTRKQNLEYLDQIKNLEPQFAEIVALLVERVTGIIAEDKKEVIHYLIHKAMLNADNSKTYIIRSSPDDFDFIMSKKDELIALVKEETTVDITLDKELLKNQCLIETDTSIIDCSLDVQLSNLIQDIKLLSGNLD</sequence>
<evidence type="ECO:0000313" key="9">
    <source>
        <dbReference type="EMBL" id="QHQ62073.1"/>
    </source>
</evidence>
<evidence type="ECO:0000256" key="3">
    <source>
        <dbReference type="ARBA" id="ARBA00022448"/>
    </source>
</evidence>
<dbReference type="InterPro" id="IPR051472">
    <property type="entry name" value="T3SS_Stator/FliH"/>
</dbReference>
<evidence type="ECO:0000256" key="4">
    <source>
        <dbReference type="ARBA" id="ARBA00022795"/>
    </source>
</evidence>
<comment type="similarity">
    <text evidence="2">Belongs to the FliH family.</text>
</comment>
<dbReference type="PANTHER" id="PTHR34982:SF1">
    <property type="entry name" value="FLAGELLAR ASSEMBLY PROTEIN FLIH"/>
    <property type="match status" value="1"/>
</dbReference>